<feature type="non-terminal residue" evidence="8">
    <location>
        <position position="1"/>
    </location>
</feature>
<protein>
    <recommendedName>
        <fullName evidence="7">ABC3 transporter permease C-terminal domain-containing protein</fullName>
    </recommendedName>
</protein>
<feature type="transmembrane region" description="Helical" evidence="6">
    <location>
        <begin position="170"/>
        <end position="192"/>
    </location>
</feature>
<feature type="transmembrane region" description="Helical" evidence="6">
    <location>
        <begin position="136"/>
        <end position="158"/>
    </location>
</feature>
<gene>
    <name evidence="8" type="ORF">S01H1_46019</name>
</gene>
<keyword evidence="4 6" id="KW-1133">Transmembrane helix</keyword>
<feature type="transmembrane region" description="Helical" evidence="6">
    <location>
        <begin position="79"/>
        <end position="103"/>
    </location>
</feature>
<name>X0VVM5_9ZZZZ</name>
<comment type="subcellular location">
    <subcellularLocation>
        <location evidence="1">Cell membrane</location>
        <topology evidence="1">Multi-pass membrane protein</topology>
    </subcellularLocation>
</comment>
<dbReference type="EMBL" id="BARS01029444">
    <property type="protein sequence ID" value="GAG04586.1"/>
    <property type="molecule type" value="Genomic_DNA"/>
</dbReference>
<keyword evidence="5 6" id="KW-0472">Membrane</keyword>
<organism evidence="8">
    <name type="scientific">marine sediment metagenome</name>
    <dbReference type="NCBI Taxonomy" id="412755"/>
    <lineage>
        <taxon>unclassified sequences</taxon>
        <taxon>metagenomes</taxon>
        <taxon>ecological metagenomes</taxon>
    </lineage>
</organism>
<dbReference type="PANTHER" id="PTHR43738:SF2">
    <property type="entry name" value="ABC TRANSPORTER PERMEASE"/>
    <property type="match status" value="1"/>
</dbReference>
<accession>X0VVM5</accession>
<evidence type="ECO:0000256" key="2">
    <source>
        <dbReference type="ARBA" id="ARBA00022475"/>
    </source>
</evidence>
<keyword evidence="2" id="KW-1003">Cell membrane</keyword>
<feature type="domain" description="ABC3 transporter permease C-terminal" evidence="7">
    <location>
        <begin position="85"/>
        <end position="191"/>
    </location>
</feature>
<evidence type="ECO:0000313" key="8">
    <source>
        <dbReference type="EMBL" id="GAG04586.1"/>
    </source>
</evidence>
<evidence type="ECO:0000256" key="5">
    <source>
        <dbReference type="ARBA" id="ARBA00023136"/>
    </source>
</evidence>
<dbReference type="Pfam" id="PF02687">
    <property type="entry name" value="FtsX"/>
    <property type="match status" value="1"/>
</dbReference>
<evidence type="ECO:0000256" key="1">
    <source>
        <dbReference type="ARBA" id="ARBA00004651"/>
    </source>
</evidence>
<evidence type="ECO:0000259" key="7">
    <source>
        <dbReference type="Pfam" id="PF02687"/>
    </source>
</evidence>
<sequence length="203" mass="21952">VGHLPMRLSVFQGTILISDEIFGRLYPSESGFRIFLIDTDVAQSERAADNLKQTYERFGLDVVPALERLREFYVVESTYLAMFLVLGGLGLTLGGAGMGIVVLRNVLERRREIAVLQALGFERRTVLKMLFTEHGVLLLAGMGVGVIAAAVSIIPAVFAANSGVSLPFQLALLSLVLVCSAACTAIALFTALDKDILTALRHE</sequence>
<keyword evidence="3 6" id="KW-0812">Transmembrane</keyword>
<dbReference type="GO" id="GO:0005886">
    <property type="term" value="C:plasma membrane"/>
    <property type="evidence" value="ECO:0007669"/>
    <property type="project" value="UniProtKB-SubCell"/>
</dbReference>
<dbReference type="InterPro" id="IPR003838">
    <property type="entry name" value="ABC3_permease_C"/>
</dbReference>
<comment type="caution">
    <text evidence="8">The sequence shown here is derived from an EMBL/GenBank/DDBJ whole genome shotgun (WGS) entry which is preliminary data.</text>
</comment>
<evidence type="ECO:0000256" key="4">
    <source>
        <dbReference type="ARBA" id="ARBA00022989"/>
    </source>
</evidence>
<evidence type="ECO:0000256" key="6">
    <source>
        <dbReference type="SAM" id="Phobius"/>
    </source>
</evidence>
<dbReference type="AlphaFoldDB" id="X0VVM5"/>
<dbReference type="InterPro" id="IPR051125">
    <property type="entry name" value="ABC-4/HrtB_transporter"/>
</dbReference>
<evidence type="ECO:0000256" key="3">
    <source>
        <dbReference type="ARBA" id="ARBA00022692"/>
    </source>
</evidence>
<reference evidence="8" key="1">
    <citation type="journal article" date="2014" name="Front. Microbiol.">
        <title>High frequency of phylogenetically diverse reductive dehalogenase-homologous genes in deep subseafloor sedimentary metagenomes.</title>
        <authorList>
            <person name="Kawai M."/>
            <person name="Futagami T."/>
            <person name="Toyoda A."/>
            <person name="Takaki Y."/>
            <person name="Nishi S."/>
            <person name="Hori S."/>
            <person name="Arai W."/>
            <person name="Tsubouchi T."/>
            <person name="Morono Y."/>
            <person name="Uchiyama I."/>
            <person name="Ito T."/>
            <person name="Fujiyama A."/>
            <person name="Inagaki F."/>
            <person name="Takami H."/>
        </authorList>
    </citation>
    <scope>NUCLEOTIDE SEQUENCE</scope>
    <source>
        <strain evidence="8">Expedition CK06-06</strain>
    </source>
</reference>
<dbReference type="PANTHER" id="PTHR43738">
    <property type="entry name" value="ABC TRANSPORTER, MEMBRANE PROTEIN"/>
    <property type="match status" value="1"/>
</dbReference>
<proteinExistence type="predicted"/>